<organism evidence="7 8">
    <name type="scientific">Niveomyces insectorum RCEF 264</name>
    <dbReference type="NCBI Taxonomy" id="1081102"/>
    <lineage>
        <taxon>Eukaryota</taxon>
        <taxon>Fungi</taxon>
        <taxon>Dikarya</taxon>
        <taxon>Ascomycota</taxon>
        <taxon>Pezizomycotina</taxon>
        <taxon>Sordariomycetes</taxon>
        <taxon>Hypocreomycetidae</taxon>
        <taxon>Hypocreales</taxon>
        <taxon>Cordycipitaceae</taxon>
        <taxon>Niveomyces</taxon>
    </lineage>
</organism>
<proteinExistence type="inferred from homology"/>
<evidence type="ECO:0000256" key="2">
    <source>
        <dbReference type="ARBA" id="ARBA00022692"/>
    </source>
</evidence>
<dbReference type="InterPro" id="IPR013901">
    <property type="entry name" value="Anthrone_oxy"/>
</dbReference>
<dbReference type="PANTHER" id="PTHR35042:SF1">
    <property type="entry name" value="DUF1772-DOMAIN-CONTAINING PROTEIN"/>
    <property type="match status" value="1"/>
</dbReference>
<evidence type="ECO:0000256" key="3">
    <source>
        <dbReference type="ARBA" id="ARBA00022989"/>
    </source>
</evidence>
<feature type="transmembrane region" description="Helical" evidence="6">
    <location>
        <begin position="166"/>
        <end position="186"/>
    </location>
</feature>
<gene>
    <name evidence="7" type="ORF">SPI_04357</name>
</gene>
<evidence type="ECO:0000256" key="5">
    <source>
        <dbReference type="ARBA" id="ARBA00034313"/>
    </source>
</evidence>
<comment type="caution">
    <text evidence="7">The sequence shown here is derived from an EMBL/GenBank/DDBJ whole genome shotgun (WGS) entry which is preliminary data.</text>
</comment>
<keyword evidence="2 6" id="KW-0812">Transmembrane</keyword>
<evidence type="ECO:0000256" key="1">
    <source>
        <dbReference type="ARBA" id="ARBA00004141"/>
    </source>
</evidence>
<name>A0A167VNI6_9HYPO</name>
<feature type="transmembrane region" description="Helical" evidence="6">
    <location>
        <begin position="98"/>
        <end position="118"/>
    </location>
</feature>
<evidence type="ECO:0008006" key="9">
    <source>
        <dbReference type="Google" id="ProtNLM"/>
    </source>
</evidence>
<reference evidence="7 8" key="1">
    <citation type="journal article" date="2016" name="Genome Biol. Evol.">
        <title>Divergent and convergent evolution of fungal pathogenicity.</title>
        <authorList>
            <person name="Shang Y."/>
            <person name="Xiao G."/>
            <person name="Zheng P."/>
            <person name="Cen K."/>
            <person name="Zhan S."/>
            <person name="Wang C."/>
        </authorList>
    </citation>
    <scope>NUCLEOTIDE SEQUENCE [LARGE SCALE GENOMIC DNA]</scope>
    <source>
        <strain evidence="7 8">RCEF 264</strain>
    </source>
</reference>
<protein>
    <recommendedName>
        <fullName evidence="9">DUF1772 domain containing protein</fullName>
    </recommendedName>
</protein>
<dbReference type="OrthoDB" id="5954308at2759"/>
<comment type="similarity">
    <text evidence="5">Belongs to the anthrone oxygenase family.</text>
</comment>
<dbReference type="AlphaFoldDB" id="A0A167VNI6"/>
<keyword evidence="8" id="KW-1185">Reference proteome</keyword>
<evidence type="ECO:0000313" key="8">
    <source>
        <dbReference type="Proteomes" id="UP000076874"/>
    </source>
</evidence>
<dbReference type="GO" id="GO:0016020">
    <property type="term" value="C:membrane"/>
    <property type="evidence" value="ECO:0007669"/>
    <property type="project" value="UniProtKB-SubCell"/>
</dbReference>
<feature type="transmembrane region" description="Helical" evidence="6">
    <location>
        <begin position="20"/>
        <end position="43"/>
    </location>
</feature>
<sequence>MATFDVTSASNTFRAAQATGLFVSAAAAGAGLGLSVFTVPRLLEAPPDLMLRQWKRTFDRGKPVFIASGVVSALSYGYVYYAAQRSLASSHVLVASRLPLLAAGLSLAVMPYTLLFVLPTNKKLEARVAQVAEAEEKRTAGGSAGTKTFTAEEEESAKQLVDRWGLLNLGRPLLMAAAAFVGLASFL</sequence>
<feature type="transmembrane region" description="Helical" evidence="6">
    <location>
        <begin position="64"/>
        <end position="83"/>
    </location>
</feature>
<keyword evidence="3 6" id="KW-1133">Transmembrane helix</keyword>
<dbReference type="Pfam" id="PF08592">
    <property type="entry name" value="Anthrone_oxy"/>
    <property type="match status" value="1"/>
</dbReference>
<evidence type="ECO:0000256" key="6">
    <source>
        <dbReference type="SAM" id="Phobius"/>
    </source>
</evidence>
<dbReference type="Proteomes" id="UP000076874">
    <property type="component" value="Unassembled WGS sequence"/>
</dbReference>
<evidence type="ECO:0000256" key="4">
    <source>
        <dbReference type="ARBA" id="ARBA00023136"/>
    </source>
</evidence>
<dbReference type="PANTHER" id="PTHR35042">
    <property type="entry name" value="ANTHRONE OXYGENASE ENCC"/>
    <property type="match status" value="1"/>
</dbReference>
<comment type="subcellular location">
    <subcellularLocation>
        <location evidence="1">Membrane</location>
        <topology evidence="1">Multi-pass membrane protein</topology>
    </subcellularLocation>
</comment>
<dbReference type="EMBL" id="AZHD01000006">
    <property type="protein sequence ID" value="OAA62817.1"/>
    <property type="molecule type" value="Genomic_DNA"/>
</dbReference>
<keyword evidence="4 6" id="KW-0472">Membrane</keyword>
<accession>A0A167VNI6</accession>
<evidence type="ECO:0000313" key="7">
    <source>
        <dbReference type="EMBL" id="OAA62817.1"/>
    </source>
</evidence>